<dbReference type="EMBL" id="AP024749">
    <property type="protein sequence ID" value="BCY27599.1"/>
    <property type="molecule type" value="Genomic_DNA"/>
</dbReference>
<accession>A0ABM7S9L4</accession>
<keyword evidence="3" id="KW-1185">Reference proteome</keyword>
<organism evidence="2 3">
    <name type="scientific">Flavobacterium okayamense</name>
    <dbReference type="NCBI Taxonomy" id="2830782"/>
    <lineage>
        <taxon>Bacteria</taxon>
        <taxon>Pseudomonadati</taxon>
        <taxon>Bacteroidota</taxon>
        <taxon>Flavobacteriia</taxon>
        <taxon>Flavobacteriales</taxon>
        <taxon>Flavobacteriaceae</taxon>
        <taxon>Flavobacterium</taxon>
    </lineage>
</organism>
<evidence type="ECO:0000313" key="3">
    <source>
        <dbReference type="Proteomes" id="UP000825258"/>
    </source>
</evidence>
<evidence type="ECO:0000259" key="1">
    <source>
        <dbReference type="Pfam" id="PF12717"/>
    </source>
</evidence>
<dbReference type="Gene3D" id="1.25.10.10">
    <property type="entry name" value="Leucine-rich Repeat Variant"/>
    <property type="match status" value="1"/>
</dbReference>
<name>A0ABM7S9L4_9FLAO</name>
<dbReference type="InterPro" id="IPR011989">
    <property type="entry name" value="ARM-like"/>
</dbReference>
<dbReference type="InterPro" id="IPR016024">
    <property type="entry name" value="ARM-type_fold"/>
</dbReference>
<dbReference type="InterPro" id="IPR032682">
    <property type="entry name" value="Cnd1_C"/>
</dbReference>
<dbReference type="Proteomes" id="UP000825258">
    <property type="component" value="Chromosome"/>
</dbReference>
<dbReference type="Pfam" id="PF13646">
    <property type="entry name" value="HEAT_2"/>
    <property type="match status" value="1"/>
</dbReference>
<reference evidence="2 3" key="1">
    <citation type="submission" date="2021-06" db="EMBL/GenBank/DDBJ databases">
        <title>Whole genome sequences of Flavobacterium sp. KK2020170 and assembly.</title>
        <authorList>
            <person name="Kitahara K."/>
            <person name="Miyoshi S."/>
            <person name="Uesaka K."/>
        </authorList>
    </citation>
    <scope>NUCLEOTIDE SEQUENCE [LARGE SCALE GENOMIC DNA]</scope>
    <source>
        <strain evidence="2 3">KK2020170</strain>
    </source>
</reference>
<proteinExistence type="predicted"/>
<feature type="domain" description="Condensin complex subunit 1 C-terminal" evidence="1">
    <location>
        <begin position="23"/>
        <end position="93"/>
    </location>
</feature>
<dbReference type="SUPFAM" id="SSF48371">
    <property type="entry name" value="ARM repeat"/>
    <property type="match status" value="1"/>
</dbReference>
<gene>
    <name evidence="2" type="ORF">KK2020170_04670</name>
</gene>
<evidence type="ECO:0000313" key="2">
    <source>
        <dbReference type="EMBL" id="BCY27599.1"/>
    </source>
</evidence>
<dbReference type="Pfam" id="PF12717">
    <property type="entry name" value="Cnd1"/>
    <property type="match status" value="1"/>
</dbReference>
<sequence length="260" mass="30614">MAFYDLNKEERQLVVNNIYEDCLTSFERKNLEKLLVHFSNEDTYIRKTAYQSVGKIYNSNFRLQKDILVYLKELLENENEKVRQTTINSAGEIGMYYFEDVISFFDIGLFDDHHSIRNAVIGSVKKMGEKNPKPVLEWAKNYLHHEDKEVRREICHGIELRGRKHPEDILPLLKELQFDETKRVRTTLVHVLGQISYKKGCLQKVVSHLNTWKNKALVQDAIDEIVDVHSEKRYAKFTALTQQEVIRYIDEHLQISKNNG</sequence>
<protein>
    <recommendedName>
        <fullName evidence="1">Condensin complex subunit 1 C-terminal domain-containing protein</fullName>
    </recommendedName>
</protein>
<dbReference type="RefSeq" id="WP_221259210.1">
    <property type="nucleotide sequence ID" value="NZ_AP024749.1"/>
</dbReference>